<keyword evidence="5 8" id="KW-0472">Membrane</keyword>
<keyword evidence="3 8" id="KW-0812">Transmembrane</keyword>
<evidence type="ECO:0000256" key="8">
    <source>
        <dbReference type="SAM" id="Phobius"/>
    </source>
</evidence>
<dbReference type="EMBL" id="OU963866">
    <property type="protein sequence ID" value="CAH0389895.1"/>
    <property type="molecule type" value="Genomic_DNA"/>
</dbReference>
<evidence type="ECO:0000256" key="7">
    <source>
        <dbReference type="ARBA" id="ARBA00023180"/>
    </source>
</evidence>
<evidence type="ECO:0000256" key="1">
    <source>
        <dbReference type="ARBA" id="ARBA00004651"/>
    </source>
</evidence>
<dbReference type="GO" id="GO:0005886">
    <property type="term" value="C:plasma membrane"/>
    <property type="evidence" value="ECO:0007669"/>
    <property type="project" value="UniProtKB-SubCell"/>
</dbReference>
<feature type="transmembrane region" description="Helical" evidence="8">
    <location>
        <begin position="470"/>
        <end position="494"/>
    </location>
</feature>
<evidence type="ECO:0000256" key="4">
    <source>
        <dbReference type="ARBA" id="ARBA00022989"/>
    </source>
</evidence>
<evidence type="ECO:0000256" key="6">
    <source>
        <dbReference type="ARBA" id="ARBA00023170"/>
    </source>
</evidence>
<gene>
    <name evidence="9" type="ORF">BEMITA_LOCUS8672</name>
</gene>
<organism evidence="9 10">
    <name type="scientific">Bemisia tabaci</name>
    <name type="common">Sweetpotato whitefly</name>
    <name type="synonym">Aleurodes tabaci</name>
    <dbReference type="NCBI Taxonomy" id="7038"/>
    <lineage>
        <taxon>Eukaryota</taxon>
        <taxon>Metazoa</taxon>
        <taxon>Ecdysozoa</taxon>
        <taxon>Arthropoda</taxon>
        <taxon>Hexapoda</taxon>
        <taxon>Insecta</taxon>
        <taxon>Pterygota</taxon>
        <taxon>Neoptera</taxon>
        <taxon>Paraneoptera</taxon>
        <taxon>Hemiptera</taxon>
        <taxon>Sternorrhyncha</taxon>
        <taxon>Aleyrodoidea</taxon>
        <taxon>Aleyrodidae</taxon>
        <taxon>Aleyrodinae</taxon>
        <taxon>Bemisia</taxon>
    </lineage>
</organism>
<name>A0A9P0AE78_BEMTA</name>
<evidence type="ECO:0000256" key="3">
    <source>
        <dbReference type="ARBA" id="ARBA00022692"/>
    </source>
</evidence>
<feature type="transmembrane region" description="Helical" evidence="8">
    <location>
        <begin position="400"/>
        <end position="419"/>
    </location>
</feature>
<keyword evidence="2" id="KW-1003">Cell membrane</keyword>
<sequence length="756" mass="87636">MEFAQDGWDPLTSLAIDVSKKIVDVTDLRLLYVIKIDPDETFTHFIQALHGSSIQTIAISHPSTITSSVLTDRSKNIIFILDDVDQLFDLIFYTISRSEPFESNHEKVKAFKTNEVHNGCDFNWTMPRYCIETDKVYNWLGRREDCSHKINIRSSELEDGSNVSDSVHNTTRDLYWNKIWNFRNHLIFVLKNFGQGSEMSMPKSVQTETLGDYETGLHESLTFCFKFFWRFFKGQRSIICLSGICKKYDPFKEIIISYRGNTDETFFDFSWKNMYQKPLGVFFDWFRVNDYSKIIPSSPINGWMVIPGALLDECKSSLNYTLRYFEEIEDDLVNSNFRIEDVPRFGVDMIFFRPGIMWKGADFSKYDFSIGYDISAVCIATPHSGYMPQSLVIFQGFKPVVWFFIAVTIVIFCAMQFLFQYAQSELFYRLYTNAEIDHYRDSSSLLTVFAYFICGSPPSLRLGQLHTGKILFVIFSFSSIIISTVFLSGMTTLLSDRVMYPEIDSLKSLEESNLLIQIADGFKDDILKILEQLDQTETLKSKVVDSFTFYTNMIIGDDAFSNLTLAPPFDYTEHKYILPTKNEIYGNVNEEVLENVRSVGETDAFLVEVPFSSSSKENLRIRNILTYEWFNYHLVRDCMMTYPVMIPFMRGSFYFETVNWMLAQYFENGLARRLLDDFEQNCRICLEEPEVEDSGEPRPFTMNDLQSAFIGLSIGLFLSFLAFLGELLVDHFQHSTFMKFLARLKGTVFRKIGNGV</sequence>
<keyword evidence="10" id="KW-1185">Reference proteome</keyword>
<accession>A0A9P0AE78</accession>
<reference evidence="9" key="1">
    <citation type="submission" date="2021-12" db="EMBL/GenBank/DDBJ databases">
        <authorList>
            <person name="King R."/>
        </authorList>
    </citation>
    <scope>NUCLEOTIDE SEQUENCE</scope>
</reference>
<evidence type="ECO:0000256" key="5">
    <source>
        <dbReference type="ARBA" id="ARBA00023136"/>
    </source>
</evidence>
<dbReference type="SUPFAM" id="SSF53850">
    <property type="entry name" value="Periplasmic binding protein-like II"/>
    <property type="match status" value="1"/>
</dbReference>
<proteinExistence type="predicted"/>
<feature type="transmembrane region" description="Helical" evidence="8">
    <location>
        <begin position="708"/>
        <end position="729"/>
    </location>
</feature>
<keyword evidence="7" id="KW-0325">Glycoprotein</keyword>
<dbReference type="Proteomes" id="UP001152759">
    <property type="component" value="Chromosome 5"/>
</dbReference>
<keyword evidence="6" id="KW-0675">Receptor</keyword>
<dbReference type="PANTHER" id="PTHR42643">
    <property type="entry name" value="IONOTROPIC RECEPTOR 20A-RELATED"/>
    <property type="match status" value="1"/>
</dbReference>
<comment type="subcellular location">
    <subcellularLocation>
        <location evidence="1">Cell membrane</location>
        <topology evidence="1">Multi-pass membrane protein</topology>
    </subcellularLocation>
</comment>
<keyword evidence="4 8" id="KW-1133">Transmembrane helix</keyword>
<evidence type="ECO:0008006" key="11">
    <source>
        <dbReference type="Google" id="ProtNLM"/>
    </source>
</evidence>
<evidence type="ECO:0000313" key="9">
    <source>
        <dbReference type="EMBL" id="CAH0389895.1"/>
    </source>
</evidence>
<evidence type="ECO:0000256" key="2">
    <source>
        <dbReference type="ARBA" id="ARBA00022475"/>
    </source>
</evidence>
<dbReference type="AlphaFoldDB" id="A0A9P0AE78"/>
<dbReference type="PANTHER" id="PTHR42643:SF38">
    <property type="entry name" value="IONOTROPIC RECEPTOR 100A"/>
    <property type="match status" value="1"/>
</dbReference>
<dbReference type="InterPro" id="IPR052192">
    <property type="entry name" value="Insect_Ionotropic_Sensory_Rcpt"/>
</dbReference>
<protein>
    <recommendedName>
        <fullName evidence="11">Ionotropic receptor</fullName>
    </recommendedName>
</protein>
<evidence type="ECO:0000313" key="10">
    <source>
        <dbReference type="Proteomes" id="UP001152759"/>
    </source>
</evidence>